<gene>
    <name evidence="1" type="ORF">A2V54_02465</name>
</gene>
<dbReference type="STRING" id="1802613.A2V54_02465"/>
<sequence>MPKKSIRAWKAFRRDKQGRLRFLFHPHAGTSIVPFGTWLEAKARWVANPGKKRRSNKRFRAGFHFFPHREDADKFEKLTEGKYIILPVLVSDVRPKPRTNVGSWLARRLYVPESERRRE</sequence>
<reference evidence="1 2" key="1">
    <citation type="journal article" date="2016" name="Nat. Commun.">
        <title>Thousands of microbial genomes shed light on interconnected biogeochemical processes in an aquifer system.</title>
        <authorList>
            <person name="Anantharaman K."/>
            <person name="Brown C.T."/>
            <person name="Hug L.A."/>
            <person name="Sharon I."/>
            <person name="Castelle C.J."/>
            <person name="Probst A.J."/>
            <person name="Thomas B.C."/>
            <person name="Singh A."/>
            <person name="Wilkins M.J."/>
            <person name="Karaoz U."/>
            <person name="Brodie E.L."/>
            <person name="Williams K.H."/>
            <person name="Hubbard S.S."/>
            <person name="Banfield J.F."/>
        </authorList>
    </citation>
    <scope>NUCLEOTIDE SEQUENCE [LARGE SCALE GENOMIC DNA]</scope>
</reference>
<accession>A0A1F4UH19</accession>
<proteinExistence type="predicted"/>
<dbReference type="AlphaFoldDB" id="A0A1F4UH19"/>
<name>A0A1F4UH19_UNCKA</name>
<evidence type="ECO:0000313" key="1">
    <source>
        <dbReference type="EMBL" id="OGC44275.1"/>
    </source>
</evidence>
<organism evidence="1 2">
    <name type="scientific">candidate division WWE3 bacterium RBG_19FT_COMBO_53_11</name>
    <dbReference type="NCBI Taxonomy" id="1802613"/>
    <lineage>
        <taxon>Bacteria</taxon>
        <taxon>Katanobacteria</taxon>
    </lineage>
</organism>
<protein>
    <submittedName>
        <fullName evidence="1">Uncharacterized protein</fullName>
    </submittedName>
</protein>
<comment type="caution">
    <text evidence="1">The sequence shown here is derived from an EMBL/GenBank/DDBJ whole genome shotgun (WGS) entry which is preliminary data.</text>
</comment>
<dbReference type="EMBL" id="MEUW01000023">
    <property type="protein sequence ID" value="OGC44275.1"/>
    <property type="molecule type" value="Genomic_DNA"/>
</dbReference>
<dbReference type="Proteomes" id="UP000176583">
    <property type="component" value="Unassembled WGS sequence"/>
</dbReference>
<evidence type="ECO:0000313" key="2">
    <source>
        <dbReference type="Proteomes" id="UP000176583"/>
    </source>
</evidence>